<feature type="compositionally biased region" description="Basic and acidic residues" evidence="1">
    <location>
        <begin position="1"/>
        <end position="18"/>
    </location>
</feature>
<name>A0A0D9VFQ3_9ORYZ</name>
<dbReference type="STRING" id="77586.A0A0D9VFQ3"/>
<dbReference type="PANTHER" id="PTHR31865">
    <property type="entry name" value="OSJNBA0071G03.3 PROTEIN"/>
    <property type="match status" value="1"/>
</dbReference>
<dbReference type="EnsemblPlants" id="LPERR02G12720.1">
    <property type="protein sequence ID" value="LPERR02G12720.1"/>
    <property type="gene ID" value="LPERR02G12720"/>
</dbReference>
<reference evidence="2 3" key="1">
    <citation type="submission" date="2012-08" db="EMBL/GenBank/DDBJ databases">
        <title>Oryza genome evolution.</title>
        <authorList>
            <person name="Wing R.A."/>
        </authorList>
    </citation>
    <scope>NUCLEOTIDE SEQUENCE</scope>
</reference>
<dbReference type="Proteomes" id="UP000032180">
    <property type="component" value="Chromosome 2"/>
</dbReference>
<evidence type="ECO:0000313" key="3">
    <source>
        <dbReference type="Proteomes" id="UP000032180"/>
    </source>
</evidence>
<sequence length="228" mass="24854">MDSDERRRAAMSKLRVDVDSSSPSDSSDDDREGQEIAGSHHHNPAAAADAGGGGMNRHRRLLSKQLSMKETTREIKWEKRRRQQILRRSSMVAVNEAVGERARCLTDEDLDELRGSFELGFGFDEEKGGADLCDTLPALDLYFAVNRQLSDPKLRSPTSTLSASALSSSSTLVSDAASSPRSPECGGPSSPAAIDAWTIFSPGDNPQLIKTRLRHWAQVVACSVKHDC</sequence>
<dbReference type="AlphaFoldDB" id="A0A0D9VFQ3"/>
<evidence type="ECO:0000256" key="1">
    <source>
        <dbReference type="SAM" id="MobiDB-lite"/>
    </source>
</evidence>
<dbReference type="InterPro" id="IPR012881">
    <property type="entry name" value="DUF1685"/>
</dbReference>
<reference evidence="2" key="3">
    <citation type="submission" date="2015-04" db="UniProtKB">
        <authorList>
            <consortium name="EnsemblPlants"/>
        </authorList>
    </citation>
    <scope>IDENTIFICATION</scope>
</reference>
<dbReference type="HOGENOM" id="CLU_105206_2_0_1"/>
<proteinExistence type="predicted"/>
<evidence type="ECO:0000313" key="2">
    <source>
        <dbReference type="EnsemblPlants" id="LPERR02G12720.1"/>
    </source>
</evidence>
<dbReference type="Pfam" id="PF07939">
    <property type="entry name" value="DUF1685"/>
    <property type="match status" value="1"/>
</dbReference>
<dbReference type="eggNOG" id="KOG4197">
    <property type="taxonomic scope" value="Eukaryota"/>
</dbReference>
<accession>A0A0D9VFQ3</accession>
<dbReference type="PANTHER" id="PTHR31865:SF25">
    <property type="entry name" value="DUF1685 FAMILY PROTEIN"/>
    <property type="match status" value="1"/>
</dbReference>
<protein>
    <submittedName>
        <fullName evidence="2">Uncharacterized protein</fullName>
    </submittedName>
</protein>
<organism evidence="2 3">
    <name type="scientific">Leersia perrieri</name>
    <dbReference type="NCBI Taxonomy" id="77586"/>
    <lineage>
        <taxon>Eukaryota</taxon>
        <taxon>Viridiplantae</taxon>
        <taxon>Streptophyta</taxon>
        <taxon>Embryophyta</taxon>
        <taxon>Tracheophyta</taxon>
        <taxon>Spermatophyta</taxon>
        <taxon>Magnoliopsida</taxon>
        <taxon>Liliopsida</taxon>
        <taxon>Poales</taxon>
        <taxon>Poaceae</taxon>
        <taxon>BOP clade</taxon>
        <taxon>Oryzoideae</taxon>
        <taxon>Oryzeae</taxon>
        <taxon>Oryzinae</taxon>
        <taxon>Leersia</taxon>
    </lineage>
</organism>
<dbReference type="Gramene" id="LPERR02G12720.1">
    <property type="protein sequence ID" value="LPERR02G12720.1"/>
    <property type="gene ID" value="LPERR02G12720"/>
</dbReference>
<feature type="region of interest" description="Disordered" evidence="1">
    <location>
        <begin position="1"/>
        <end position="64"/>
    </location>
</feature>
<keyword evidence="3" id="KW-1185">Reference proteome</keyword>
<reference evidence="3" key="2">
    <citation type="submission" date="2013-12" db="EMBL/GenBank/DDBJ databases">
        <authorList>
            <person name="Yu Y."/>
            <person name="Lee S."/>
            <person name="de Baynast K."/>
            <person name="Wissotski M."/>
            <person name="Liu L."/>
            <person name="Talag J."/>
            <person name="Goicoechea J."/>
            <person name="Angelova A."/>
            <person name="Jetty R."/>
            <person name="Kudrna D."/>
            <person name="Golser W."/>
            <person name="Rivera L."/>
            <person name="Zhang J."/>
            <person name="Wing R."/>
        </authorList>
    </citation>
    <scope>NUCLEOTIDE SEQUENCE</scope>
</reference>